<proteinExistence type="predicted"/>
<organism evidence="1">
    <name type="scientific">Oppiella nova</name>
    <dbReference type="NCBI Taxonomy" id="334625"/>
    <lineage>
        <taxon>Eukaryota</taxon>
        <taxon>Metazoa</taxon>
        <taxon>Ecdysozoa</taxon>
        <taxon>Arthropoda</taxon>
        <taxon>Chelicerata</taxon>
        <taxon>Arachnida</taxon>
        <taxon>Acari</taxon>
        <taxon>Acariformes</taxon>
        <taxon>Sarcoptiformes</taxon>
        <taxon>Oribatida</taxon>
        <taxon>Brachypylina</taxon>
        <taxon>Oppioidea</taxon>
        <taxon>Oppiidae</taxon>
        <taxon>Oppiella</taxon>
    </lineage>
</organism>
<reference evidence="1" key="1">
    <citation type="submission" date="2020-11" db="EMBL/GenBank/DDBJ databases">
        <authorList>
            <person name="Tran Van P."/>
        </authorList>
    </citation>
    <scope>NUCLEOTIDE SEQUENCE</scope>
</reference>
<evidence type="ECO:0000313" key="1">
    <source>
        <dbReference type="EMBL" id="CAD7665186.1"/>
    </source>
</evidence>
<dbReference type="Proteomes" id="UP000728032">
    <property type="component" value="Unassembled WGS sequence"/>
</dbReference>
<dbReference type="EMBL" id="CAJPVJ010044035">
    <property type="protein sequence ID" value="CAG2182323.1"/>
    <property type="molecule type" value="Genomic_DNA"/>
</dbReference>
<dbReference type="EMBL" id="OC958860">
    <property type="protein sequence ID" value="CAD7665186.1"/>
    <property type="molecule type" value="Genomic_DNA"/>
</dbReference>
<dbReference type="AlphaFoldDB" id="A0A7R9R1A2"/>
<accession>A0A7R9R1A2</accession>
<gene>
    <name evidence="1" type="ORF">ONB1V03_LOCUS21744</name>
</gene>
<feature type="non-terminal residue" evidence="1">
    <location>
        <position position="1"/>
    </location>
</feature>
<dbReference type="OrthoDB" id="10480771at2759"/>
<keyword evidence="2" id="KW-1185">Reference proteome</keyword>
<feature type="non-terminal residue" evidence="1">
    <location>
        <position position="117"/>
    </location>
</feature>
<name>A0A7R9R1A2_9ACAR</name>
<evidence type="ECO:0000313" key="2">
    <source>
        <dbReference type="Proteomes" id="UP000728032"/>
    </source>
</evidence>
<sequence length="117" mass="13785">NQDKSVRQLTDELRALHDQNDAKQLHQQVCHHRCLSSPVSVIAGEMRDNYEQRVRELSDETKALRDQLNKELNWKRKYEDSVKKGEQNSNRLQDLYDKIHNLESELTAKANQIDTKD</sequence>
<protein>
    <submittedName>
        <fullName evidence="1">Uncharacterized protein</fullName>
    </submittedName>
</protein>